<dbReference type="Proteomes" id="UP000026249">
    <property type="component" value="Unassembled WGS sequence"/>
</dbReference>
<proteinExistence type="predicted"/>
<keyword evidence="1 4" id="KW-0808">Transferase</keyword>
<evidence type="ECO:0000256" key="2">
    <source>
        <dbReference type="ARBA" id="ARBA00023315"/>
    </source>
</evidence>
<feature type="domain" description="N-acetyltransferase" evidence="3">
    <location>
        <begin position="4"/>
        <end position="167"/>
    </location>
</feature>
<evidence type="ECO:0000313" key="4">
    <source>
        <dbReference type="EMBL" id="KAJ56469.1"/>
    </source>
</evidence>
<dbReference type="InterPro" id="IPR000182">
    <property type="entry name" value="GNAT_dom"/>
</dbReference>
<evidence type="ECO:0000259" key="3">
    <source>
        <dbReference type="PROSITE" id="PS51186"/>
    </source>
</evidence>
<dbReference type="PROSITE" id="PS51186">
    <property type="entry name" value="GNAT"/>
    <property type="match status" value="1"/>
</dbReference>
<dbReference type="GO" id="GO:0016747">
    <property type="term" value="F:acyltransferase activity, transferring groups other than amino-acyl groups"/>
    <property type="evidence" value="ECO:0007669"/>
    <property type="project" value="InterPro"/>
</dbReference>
<dbReference type="PANTHER" id="PTHR43877:SF1">
    <property type="entry name" value="ACETYLTRANSFERASE"/>
    <property type="match status" value="1"/>
</dbReference>
<keyword evidence="2" id="KW-0012">Acyltransferase</keyword>
<evidence type="ECO:0000313" key="5">
    <source>
        <dbReference type="Proteomes" id="UP000026249"/>
    </source>
</evidence>
<evidence type="ECO:0000256" key="1">
    <source>
        <dbReference type="ARBA" id="ARBA00022679"/>
    </source>
</evidence>
<comment type="caution">
    <text evidence="4">The sequence shown here is derived from an EMBL/GenBank/DDBJ whole genome shotgun (WGS) entry which is preliminary data.</text>
</comment>
<reference evidence="4 5" key="1">
    <citation type="submission" date="2014-03" db="EMBL/GenBank/DDBJ databases">
        <title>Draft Genome Sequence of Actibacterium mucosum KCTC 23349, a Marine Alphaproteobacterium with Complex Ionic Requirements Isolated from Mediterranean Seawater at Malvarrosa Beach, Valencia, Spain.</title>
        <authorList>
            <person name="Arahal D.R."/>
            <person name="Shao Z."/>
            <person name="Lai Q."/>
            <person name="Pujalte M.J."/>
        </authorList>
    </citation>
    <scope>NUCLEOTIDE SEQUENCE [LARGE SCALE GENOMIC DNA]</scope>
    <source>
        <strain evidence="4 5">KCTC 23349</strain>
    </source>
</reference>
<dbReference type="AlphaFoldDB" id="A0A037ZLG1"/>
<dbReference type="OrthoDB" id="118465at2"/>
<dbReference type="InterPro" id="IPR016181">
    <property type="entry name" value="Acyl_CoA_acyltransferase"/>
</dbReference>
<sequence>MSGFHVRTATKRDISAIDLLLARSYPALLKADYPPSVLVTALPLISYANPGLVTCGSYYVVTDEAGQIVGAGGWTRSAPGGGGIQSGVGHIRHVVTDHRATRQGVGRKLMTHVIDRALDAGVVRLECLSTRTAEPFYRAMGFNSRGAVDLTLRPGIQFPAIDMWRVQ</sequence>
<dbReference type="Gene3D" id="3.40.630.30">
    <property type="match status" value="1"/>
</dbReference>
<dbReference type="EMBL" id="JFKE01000002">
    <property type="protein sequence ID" value="KAJ56469.1"/>
    <property type="molecule type" value="Genomic_DNA"/>
</dbReference>
<keyword evidence="5" id="KW-1185">Reference proteome</keyword>
<organism evidence="4 5">
    <name type="scientific">Actibacterium mucosum KCTC 23349</name>
    <dbReference type="NCBI Taxonomy" id="1454373"/>
    <lineage>
        <taxon>Bacteria</taxon>
        <taxon>Pseudomonadati</taxon>
        <taxon>Pseudomonadota</taxon>
        <taxon>Alphaproteobacteria</taxon>
        <taxon>Rhodobacterales</taxon>
        <taxon>Roseobacteraceae</taxon>
        <taxon>Actibacterium</taxon>
    </lineage>
</organism>
<gene>
    <name evidence="4" type="ORF">ACMU_05870</name>
</gene>
<dbReference type="Pfam" id="PF13673">
    <property type="entry name" value="Acetyltransf_10"/>
    <property type="match status" value="1"/>
</dbReference>
<dbReference type="CDD" id="cd04301">
    <property type="entry name" value="NAT_SF"/>
    <property type="match status" value="1"/>
</dbReference>
<dbReference type="PANTHER" id="PTHR43877">
    <property type="entry name" value="AMINOALKYLPHOSPHONATE N-ACETYLTRANSFERASE-RELATED-RELATED"/>
    <property type="match status" value="1"/>
</dbReference>
<accession>A0A037ZLG1</accession>
<name>A0A037ZLG1_9RHOB</name>
<protein>
    <submittedName>
        <fullName evidence="4">Acetyltransferase</fullName>
    </submittedName>
</protein>
<dbReference type="RefSeq" id="WP_035256545.1">
    <property type="nucleotide sequence ID" value="NZ_JFKE01000002.1"/>
</dbReference>
<dbReference type="STRING" id="1454373.ACMU_05870"/>
<dbReference type="SUPFAM" id="SSF55729">
    <property type="entry name" value="Acyl-CoA N-acyltransferases (Nat)"/>
    <property type="match status" value="1"/>
</dbReference>
<dbReference type="InterPro" id="IPR050832">
    <property type="entry name" value="Bact_Acetyltransf"/>
</dbReference>